<evidence type="ECO:0000313" key="3">
    <source>
        <dbReference type="EMBL" id="KDR08297.1"/>
    </source>
</evidence>
<dbReference type="GO" id="GO:0008757">
    <property type="term" value="F:S-adenosylmethionine-dependent methyltransferase activity"/>
    <property type="evidence" value="ECO:0007669"/>
    <property type="project" value="UniProtKB-ARBA"/>
</dbReference>
<feature type="domain" description="C2H2-type" evidence="2">
    <location>
        <begin position="71"/>
        <end position="98"/>
    </location>
</feature>
<dbReference type="CDD" id="cd10534">
    <property type="entry name" value="PR-SET_PRDM-like"/>
    <property type="match status" value="1"/>
</dbReference>
<dbReference type="PROSITE" id="PS50157">
    <property type="entry name" value="ZINC_FINGER_C2H2_2"/>
    <property type="match status" value="1"/>
</dbReference>
<keyword evidence="1" id="KW-0479">Metal-binding</keyword>
<dbReference type="GO" id="GO:0008276">
    <property type="term" value="F:protein methyltransferase activity"/>
    <property type="evidence" value="ECO:0007669"/>
    <property type="project" value="UniProtKB-ARBA"/>
</dbReference>
<dbReference type="InterPro" id="IPR013087">
    <property type="entry name" value="Znf_C2H2_type"/>
</dbReference>
<dbReference type="AlphaFoldDB" id="A0A067QKA6"/>
<evidence type="ECO:0000313" key="4">
    <source>
        <dbReference type="Proteomes" id="UP000027135"/>
    </source>
</evidence>
<dbReference type="InterPro" id="IPR001214">
    <property type="entry name" value="SET_dom"/>
</dbReference>
<dbReference type="Pfam" id="PF21549">
    <property type="entry name" value="PRDM2_PR"/>
    <property type="match status" value="1"/>
</dbReference>
<dbReference type="GO" id="GO:0008170">
    <property type="term" value="F:N-methyltransferase activity"/>
    <property type="evidence" value="ECO:0007669"/>
    <property type="project" value="UniProtKB-ARBA"/>
</dbReference>
<gene>
    <name evidence="3" type="ORF">L798_02123</name>
</gene>
<name>A0A067QKA6_ZOONE</name>
<dbReference type="Gene3D" id="2.170.270.10">
    <property type="entry name" value="SET domain"/>
    <property type="match status" value="1"/>
</dbReference>
<keyword evidence="4" id="KW-1185">Reference proteome</keyword>
<evidence type="ECO:0000259" key="2">
    <source>
        <dbReference type="PROSITE" id="PS50157"/>
    </source>
</evidence>
<dbReference type="InParanoid" id="A0A067QKA6"/>
<dbReference type="GO" id="GO:0008270">
    <property type="term" value="F:zinc ion binding"/>
    <property type="evidence" value="ECO:0007669"/>
    <property type="project" value="UniProtKB-KW"/>
</dbReference>
<dbReference type="InterPro" id="IPR046341">
    <property type="entry name" value="SET_dom_sf"/>
</dbReference>
<proteinExistence type="predicted"/>
<accession>A0A067QKA6</accession>
<protein>
    <submittedName>
        <fullName evidence="3">PR domain zinc finger protein 10</fullName>
    </submittedName>
</protein>
<keyword evidence="1" id="KW-0863">Zinc-finger</keyword>
<dbReference type="Proteomes" id="UP000027135">
    <property type="component" value="Unassembled WGS sequence"/>
</dbReference>
<organism evidence="3 4">
    <name type="scientific">Zootermopsis nevadensis</name>
    <name type="common">Dampwood termite</name>
    <dbReference type="NCBI Taxonomy" id="136037"/>
    <lineage>
        <taxon>Eukaryota</taxon>
        <taxon>Metazoa</taxon>
        <taxon>Ecdysozoa</taxon>
        <taxon>Arthropoda</taxon>
        <taxon>Hexapoda</taxon>
        <taxon>Insecta</taxon>
        <taxon>Pterygota</taxon>
        <taxon>Neoptera</taxon>
        <taxon>Polyneoptera</taxon>
        <taxon>Dictyoptera</taxon>
        <taxon>Blattodea</taxon>
        <taxon>Blattoidea</taxon>
        <taxon>Termitoidae</taxon>
        <taxon>Termopsidae</taxon>
        <taxon>Zootermopsis</taxon>
    </lineage>
</organism>
<dbReference type="eggNOG" id="KOG1721">
    <property type="taxonomic scope" value="Eukaryota"/>
</dbReference>
<keyword evidence="1" id="KW-0862">Zinc</keyword>
<reference evidence="3 4" key="1">
    <citation type="journal article" date="2014" name="Nat. Commun.">
        <title>Molecular traces of alternative social organization in a termite genome.</title>
        <authorList>
            <person name="Terrapon N."/>
            <person name="Li C."/>
            <person name="Robertson H.M."/>
            <person name="Ji L."/>
            <person name="Meng X."/>
            <person name="Booth W."/>
            <person name="Chen Z."/>
            <person name="Childers C.P."/>
            <person name="Glastad K.M."/>
            <person name="Gokhale K."/>
            <person name="Gowin J."/>
            <person name="Gronenberg W."/>
            <person name="Hermansen R.A."/>
            <person name="Hu H."/>
            <person name="Hunt B.G."/>
            <person name="Huylmans A.K."/>
            <person name="Khalil S.M."/>
            <person name="Mitchell R.D."/>
            <person name="Munoz-Torres M.C."/>
            <person name="Mustard J.A."/>
            <person name="Pan H."/>
            <person name="Reese J.T."/>
            <person name="Scharf M.E."/>
            <person name="Sun F."/>
            <person name="Vogel H."/>
            <person name="Xiao J."/>
            <person name="Yang W."/>
            <person name="Yang Z."/>
            <person name="Yang Z."/>
            <person name="Zhou J."/>
            <person name="Zhu J."/>
            <person name="Brent C.S."/>
            <person name="Elsik C.G."/>
            <person name="Goodisman M.A."/>
            <person name="Liberles D.A."/>
            <person name="Roe R.M."/>
            <person name="Vargo E.L."/>
            <person name="Vilcinskas A."/>
            <person name="Wang J."/>
            <person name="Bornberg-Bauer E."/>
            <person name="Korb J."/>
            <person name="Zhang G."/>
            <person name="Liebig J."/>
        </authorList>
    </citation>
    <scope>NUCLEOTIDE SEQUENCE [LARGE SCALE GENOMIC DNA]</scope>
    <source>
        <tissue evidence="3">Whole organism</tissue>
    </source>
</reference>
<dbReference type="EMBL" id="KK853341">
    <property type="protein sequence ID" value="KDR08297.1"/>
    <property type="molecule type" value="Genomic_DNA"/>
</dbReference>
<sequence>MRFVQGAESFKDQNLILSQQGHSLYFTTTRVIHPRQELQVWYSLPYANKRGLPLLQPDPGKRAVEDLEHMWPCFEYNEKFVSSEELQKHLNVHDNERGRRRT</sequence>
<evidence type="ECO:0000256" key="1">
    <source>
        <dbReference type="PROSITE-ProRule" id="PRU00042"/>
    </source>
</evidence>